<accession>A0A024FWZ1</accession>
<evidence type="ECO:0000313" key="2">
    <source>
        <dbReference type="Proteomes" id="UP000053237"/>
    </source>
</evidence>
<dbReference type="AlphaFoldDB" id="A0A024FWZ1"/>
<proteinExistence type="predicted"/>
<gene>
    <name evidence="1" type="ORF">BN9_133370</name>
</gene>
<reference evidence="1 2" key="1">
    <citation type="submission" date="2012-05" db="EMBL/GenBank/DDBJ databases">
        <title>Recombination and specialization in a pathogen metapopulation.</title>
        <authorList>
            <person name="Gardiner A."/>
            <person name="Kemen E."/>
            <person name="Schultz-Larsen T."/>
            <person name="MacLean D."/>
            <person name="Van Oosterhout C."/>
            <person name="Jones J.D.G."/>
        </authorList>
    </citation>
    <scope>NUCLEOTIDE SEQUENCE [LARGE SCALE GENOMIC DNA]</scope>
    <source>
        <strain evidence="1 2">Ac Nc2</strain>
    </source>
</reference>
<protein>
    <submittedName>
        <fullName evidence="1">Uncharacterized protein</fullName>
    </submittedName>
</protein>
<keyword evidence="2" id="KW-1185">Reference proteome</keyword>
<dbReference type="EMBL" id="CAIX01001625">
    <property type="protein sequence ID" value="CCI11703.1"/>
    <property type="molecule type" value="Genomic_DNA"/>
</dbReference>
<evidence type="ECO:0000313" key="1">
    <source>
        <dbReference type="EMBL" id="CCI11703.1"/>
    </source>
</evidence>
<dbReference type="Proteomes" id="UP000053237">
    <property type="component" value="Unassembled WGS sequence"/>
</dbReference>
<name>A0A024FWZ1_9STRA</name>
<comment type="caution">
    <text evidence="1">The sequence shown here is derived from an EMBL/GenBank/DDBJ whole genome shotgun (WGS) entry which is preliminary data.</text>
</comment>
<dbReference type="InParanoid" id="A0A024FWZ1"/>
<organism evidence="1 2">
    <name type="scientific">Albugo candida</name>
    <dbReference type="NCBI Taxonomy" id="65357"/>
    <lineage>
        <taxon>Eukaryota</taxon>
        <taxon>Sar</taxon>
        <taxon>Stramenopiles</taxon>
        <taxon>Oomycota</taxon>
        <taxon>Peronosporomycetes</taxon>
        <taxon>Albuginales</taxon>
        <taxon>Albuginaceae</taxon>
        <taxon>Albugo</taxon>
    </lineage>
</organism>
<sequence length="114" mass="13239">MSISLNCNWKECCICTWGCRTITISAECNHMTFLLSLPKFPLCAKTLDSYLVLMDKDLLFSCGLWSFYHPFFVDCSDHFDLLRIPRFSNKMICKHNLYSRTSDLLSQDYAGLMV</sequence>